<dbReference type="Proteomes" id="UP001281147">
    <property type="component" value="Unassembled WGS sequence"/>
</dbReference>
<dbReference type="EMBL" id="JAUTXU010000059">
    <property type="protein sequence ID" value="KAK3713912.1"/>
    <property type="molecule type" value="Genomic_DNA"/>
</dbReference>
<evidence type="ECO:0000313" key="2">
    <source>
        <dbReference type="Proteomes" id="UP001281147"/>
    </source>
</evidence>
<gene>
    <name evidence="1" type="ORF">LTR37_008162</name>
</gene>
<keyword evidence="2" id="KW-1185">Reference proteome</keyword>
<accession>A0ACC3NBH7</accession>
<name>A0ACC3NBH7_9PEZI</name>
<comment type="caution">
    <text evidence="1">The sequence shown here is derived from an EMBL/GenBank/DDBJ whole genome shotgun (WGS) entry which is preliminary data.</text>
</comment>
<evidence type="ECO:0000313" key="1">
    <source>
        <dbReference type="EMBL" id="KAK3713912.1"/>
    </source>
</evidence>
<protein>
    <submittedName>
        <fullName evidence="1">Uncharacterized protein</fullName>
    </submittedName>
</protein>
<proteinExistence type="predicted"/>
<reference evidence="1" key="1">
    <citation type="submission" date="2023-07" db="EMBL/GenBank/DDBJ databases">
        <title>Black Yeasts Isolated from many extreme environments.</title>
        <authorList>
            <person name="Coleine C."/>
            <person name="Stajich J.E."/>
            <person name="Selbmann L."/>
        </authorList>
    </citation>
    <scope>NUCLEOTIDE SEQUENCE</scope>
    <source>
        <strain evidence="1">CCFEE 5714</strain>
    </source>
</reference>
<sequence>MDGRFFHLDDHLTRVQQSCAKMRLRFPIPREEIKRLLVEMVARSGIRDAFVQIMVTRGLEGVRESVLTKREIEDLKNNLYMFITPYIWVMEPEMQLTGGDAVIARTVRRTPPGAFDPTVKNLQSWCHFSLPNHGDANITEGSGFNIVCFKDEVLHTADPGVLEGITRKSVIEIAHTNGHEVRLETVPVDLAYHSDEMFMCTTAGGVMPITYLDKKPVKDSKIGPITKKIWDRYWAMHYDDAYSFEIDYDNAEQKTPSEISVKEDSHGQENRSVMEVSKL</sequence>
<organism evidence="1 2">
    <name type="scientific">Vermiconidia calcicola</name>
    <dbReference type="NCBI Taxonomy" id="1690605"/>
    <lineage>
        <taxon>Eukaryota</taxon>
        <taxon>Fungi</taxon>
        <taxon>Dikarya</taxon>
        <taxon>Ascomycota</taxon>
        <taxon>Pezizomycotina</taxon>
        <taxon>Dothideomycetes</taxon>
        <taxon>Dothideomycetidae</taxon>
        <taxon>Mycosphaerellales</taxon>
        <taxon>Extremaceae</taxon>
        <taxon>Vermiconidia</taxon>
    </lineage>
</organism>